<evidence type="ECO:0000313" key="9">
    <source>
        <dbReference type="Proteomes" id="UP000320585"/>
    </source>
</evidence>
<dbReference type="PANTHER" id="PTHR45266">
    <property type="entry name" value="OXALOACETATE DECARBOXYLASE ALPHA CHAIN"/>
    <property type="match status" value="1"/>
</dbReference>
<keyword evidence="1" id="KW-0813">Transport</keyword>
<evidence type="ECO:0000256" key="2">
    <source>
        <dbReference type="ARBA" id="ARBA00022967"/>
    </source>
</evidence>
<dbReference type="PROSITE" id="PS50968">
    <property type="entry name" value="BIOTINYL_LIPOYL"/>
    <property type="match status" value="1"/>
</dbReference>
<evidence type="ECO:0000256" key="4">
    <source>
        <dbReference type="ARBA" id="ARBA00023065"/>
    </source>
</evidence>
<dbReference type="Proteomes" id="UP000320585">
    <property type="component" value="Chromosome"/>
</dbReference>
<dbReference type="InterPro" id="IPR000089">
    <property type="entry name" value="Biotin_lipoyl"/>
</dbReference>
<evidence type="ECO:0000313" key="8">
    <source>
        <dbReference type="EMBL" id="BBK25496.1"/>
    </source>
</evidence>
<evidence type="ECO:0000256" key="3">
    <source>
        <dbReference type="ARBA" id="ARBA00023053"/>
    </source>
</evidence>
<dbReference type="CDD" id="cd06850">
    <property type="entry name" value="biotinyl_domain"/>
    <property type="match status" value="1"/>
</dbReference>
<accession>A0A8D5A651</accession>
<dbReference type="Pfam" id="PF00364">
    <property type="entry name" value="Biotin_lipoyl"/>
    <property type="match status" value="1"/>
</dbReference>
<evidence type="ECO:0000259" key="7">
    <source>
        <dbReference type="PROSITE" id="PS50968"/>
    </source>
</evidence>
<dbReference type="KEGG" id="dho:Dia5BBH33_14310"/>
<keyword evidence="9" id="KW-1185">Reference proteome</keyword>
<dbReference type="PROSITE" id="PS00188">
    <property type="entry name" value="BIOTIN"/>
    <property type="match status" value="1"/>
</dbReference>
<feature type="domain" description="Lipoyl-binding" evidence="7">
    <location>
        <begin position="1"/>
        <end position="63"/>
    </location>
</feature>
<organism evidence="8 9">
    <name type="scientific">Dialister hominis</name>
    <dbReference type="NCBI Taxonomy" id="2582419"/>
    <lineage>
        <taxon>Bacteria</taxon>
        <taxon>Bacillati</taxon>
        <taxon>Bacillota</taxon>
        <taxon>Negativicutes</taxon>
        <taxon>Veillonellales</taxon>
        <taxon>Veillonellaceae</taxon>
        <taxon>Dialister</taxon>
    </lineage>
</organism>
<keyword evidence="6" id="KW-0092">Biotin</keyword>
<dbReference type="EMBL" id="AP019697">
    <property type="protein sequence ID" value="BBK25496.1"/>
    <property type="molecule type" value="Genomic_DNA"/>
</dbReference>
<proteinExistence type="predicted"/>
<dbReference type="Gene3D" id="2.40.50.100">
    <property type="match status" value="1"/>
</dbReference>
<keyword evidence="2" id="KW-1278">Translocase</keyword>
<gene>
    <name evidence="8" type="ORF">Dia5BBH33_14310</name>
</gene>
<dbReference type="AlphaFoldDB" id="A0A8D5A651"/>
<keyword evidence="3" id="KW-0915">Sodium</keyword>
<dbReference type="InterPro" id="IPR001882">
    <property type="entry name" value="Biotin_BS"/>
</dbReference>
<evidence type="ECO:0000256" key="1">
    <source>
        <dbReference type="ARBA" id="ARBA00022448"/>
    </source>
</evidence>
<sequence>MPGKVIRINKHVGDAVAAGDEVLVLEAMKMGNPIMAPCDGKITSMQAQEGQSVQGGDPLFTVG</sequence>
<evidence type="ECO:0000256" key="6">
    <source>
        <dbReference type="ARBA" id="ARBA00023267"/>
    </source>
</evidence>
<dbReference type="PANTHER" id="PTHR45266:SF3">
    <property type="entry name" value="OXALOACETATE DECARBOXYLASE ALPHA CHAIN"/>
    <property type="match status" value="1"/>
</dbReference>
<dbReference type="SUPFAM" id="SSF51230">
    <property type="entry name" value="Single hybrid motif"/>
    <property type="match status" value="1"/>
</dbReference>
<dbReference type="InterPro" id="IPR050709">
    <property type="entry name" value="Biotin_Carboxyl_Carrier/Decarb"/>
</dbReference>
<protein>
    <recommendedName>
        <fullName evidence="7">Lipoyl-binding domain-containing protein</fullName>
    </recommendedName>
</protein>
<keyword evidence="4" id="KW-0406">Ion transport</keyword>
<evidence type="ECO:0000256" key="5">
    <source>
        <dbReference type="ARBA" id="ARBA00023201"/>
    </source>
</evidence>
<name>A0A8D5A651_9FIRM</name>
<dbReference type="GO" id="GO:0006814">
    <property type="term" value="P:sodium ion transport"/>
    <property type="evidence" value="ECO:0007669"/>
    <property type="project" value="UniProtKB-KW"/>
</dbReference>
<keyword evidence="5" id="KW-0739">Sodium transport</keyword>
<dbReference type="InterPro" id="IPR011053">
    <property type="entry name" value="Single_hybrid_motif"/>
</dbReference>
<reference evidence="9" key="1">
    <citation type="submission" date="2019-05" db="EMBL/GenBank/DDBJ databases">
        <title>Complete genome sequencing of Dialister sp. strain 5BBH33.</title>
        <authorList>
            <person name="Sakamoto M."/>
            <person name="Murakami T."/>
            <person name="Mori H."/>
        </authorList>
    </citation>
    <scope>NUCLEOTIDE SEQUENCE [LARGE SCALE GENOMIC DNA]</scope>
    <source>
        <strain evidence="9">5BBH33</strain>
    </source>
</reference>
<dbReference type="FunFam" id="2.40.50.100:FF:000003">
    <property type="entry name" value="Acetyl-CoA carboxylase biotin carboxyl carrier protein"/>
    <property type="match status" value="1"/>
</dbReference>